<proteinExistence type="predicted"/>
<comment type="caution">
    <text evidence="1">The sequence shown here is derived from an EMBL/GenBank/DDBJ whole genome shotgun (WGS) entry which is preliminary data.</text>
</comment>
<keyword evidence="2" id="KW-1185">Reference proteome</keyword>
<dbReference type="SUPFAM" id="SSF53474">
    <property type="entry name" value="alpha/beta-Hydrolases"/>
    <property type="match status" value="1"/>
</dbReference>
<organism evidence="1 2">
    <name type="scientific">Gaopeijia maritima</name>
    <dbReference type="NCBI Taxonomy" id="3119007"/>
    <lineage>
        <taxon>Bacteria</taxon>
        <taxon>Pseudomonadati</taxon>
        <taxon>Gemmatimonadota</taxon>
        <taxon>Longimicrobiia</taxon>
        <taxon>Gaopeijiales</taxon>
        <taxon>Gaopeijiaceae</taxon>
        <taxon>Gaopeijia</taxon>
    </lineage>
</organism>
<accession>A0ABU9E6T4</accession>
<dbReference type="InterPro" id="IPR029058">
    <property type="entry name" value="AB_hydrolase_fold"/>
</dbReference>
<gene>
    <name evidence="1" type="ORF">WI372_02435</name>
</gene>
<dbReference type="RefSeq" id="WP_405278069.1">
    <property type="nucleotide sequence ID" value="NZ_JBBHLI010000001.1"/>
</dbReference>
<protein>
    <submittedName>
        <fullName evidence="1">Phospholipase</fullName>
    </submittedName>
</protein>
<name>A0ABU9E6T4_9BACT</name>
<dbReference type="Gene3D" id="3.40.50.1820">
    <property type="entry name" value="alpha/beta hydrolase"/>
    <property type="match status" value="1"/>
</dbReference>
<evidence type="ECO:0000313" key="1">
    <source>
        <dbReference type="EMBL" id="MEK9499838.1"/>
    </source>
</evidence>
<dbReference type="Proteomes" id="UP001484239">
    <property type="component" value="Unassembled WGS sequence"/>
</dbReference>
<dbReference type="EMBL" id="JBBHLI010000001">
    <property type="protein sequence ID" value="MEK9499838.1"/>
    <property type="molecule type" value="Genomic_DNA"/>
</dbReference>
<evidence type="ECO:0000313" key="2">
    <source>
        <dbReference type="Proteomes" id="UP001484239"/>
    </source>
</evidence>
<sequence length="226" mass="24548">MSQPTTRHLAVRKTARLVELGSGVARPEECWIVVHGYRQLAPRFIRRFASLDDGRRRIVAPEGLHRFYIDEDGGAHGPEHRVGASWMTREDRAADIADYVAYLDEVAALLDREVGPEAPRIVLGFSQGVHTVARWIVSGAAPAPHTTVLWGAPLPGDLEEAKASRRLGGTRLVRVHGAADPHDSAAARARDAERLAAWGLGAQVLEHPGGHRIDPDLLGGLSTLSR</sequence>
<reference evidence="1 2" key="1">
    <citation type="submission" date="2024-02" db="EMBL/GenBank/DDBJ databases">
        <title>A novel Gemmatimonadota bacterium.</title>
        <authorList>
            <person name="Du Z.-J."/>
            <person name="Ye Y.-Q."/>
        </authorList>
    </citation>
    <scope>NUCLEOTIDE SEQUENCE [LARGE SCALE GENOMIC DNA]</scope>
    <source>
        <strain evidence="1 2">DH-20</strain>
    </source>
</reference>